<accession>A0ABD0T0V4</accession>
<sequence length="809" mass="92364">MSAREKKQVGRFLMPDAPPRKVKRKLSPERMECPLKPGTPAVPPKKIPQPWEGLYAGPATVPMEPKPGPSTYTDAEMMVMPGPATDPMEPKPGPSTYTDAEMMVMPGPATDPMEPKPGPSTYTEPELIVISGPLLKKETSDVQEPAKRPKTKVLHMTPKSSVKFAQSRIERAERKQSEVTVQLICPDSSGSVQVADEMEVDPNQMLRVEVQYSPCAAVRDQDIEAELAGLDTLIGTEDPGSDIDEDFLNPEDIIFQEPRSASWQPALVEESLSEEIAMELRIRDQRDERALREVAQEDMLYFNWSTEPKQFKGVKETFTGVAGPTFPAEGLTPLQIFEKYFDPPIMDLIVRETNKYAEYLLATQTLKHHARMKSWKDIDVNDIWVFFSIIMLQSMVYNPVEREYWTPKSKHLAMGDFPNIMPLYKFLLIKSRLHFVDNLNLDQVGGDSKKLVKIQPIIDHLNEKFSSLYLPEQCIAIDESLLLWKGRLSFAQLISNKAASVGIKSYELCESRTGYLWKMIFYTGKPNKSGEPKDSDRTSDEPDGATSHIVYQLVRPLLNRGHILLMDNFYNSPLLSRTLKAQKTDTVGTLRINREFVPEMLKNKAKSEMRPGEVLFSVTEDLSIVLWRDTNVVSLISTYHKVEVAGKEKYGFYKYKPQVVLDYNISMGGIDKKDQLLQAFPVERVRNSVWYKKVFRRLVNVSILNSYVIFNHYRTNKISQRDFRLWLAEDILKKYKVTSQPRGEIVARKSLGHYPIKNKTGRARCKFCAKKKVDSRTPWMCEMCQVDLCIIGCFKNYHTAKFDTEPVNN</sequence>
<organism evidence="3 4">
    <name type="scientific">Loxostege sticticalis</name>
    <name type="common">Beet webworm moth</name>
    <dbReference type="NCBI Taxonomy" id="481309"/>
    <lineage>
        <taxon>Eukaryota</taxon>
        <taxon>Metazoa</taxon>
        <taxon>Ecdysozoa</taxon>
        <taxon>Arthropoda</taxon>
        <taxon>Hexapoda</taxon>
        <taxon>Insecta</taxon>
        <taxon>Pterygota</taxon>
        <taxon>Neoptera</taxon>
        <taxon>Endopterygota</taxon>
        <taxon>Lepidoptera</taxon>
        <taxon>Glossata</taxon>
        <taxon>Ditrysia</taxon>
        <taxon>Pyraloidea</taxon>
        <taxon>Crambidae</taxon>
        <taxon>Pyraustinae</taxon>
        <taxon>Loxostege</taxon>
    </lineage>
</organism>
<dbReference type="InterPro" id="IPR029526">
    <property type="entry name" value="PGBD"/>
</dbReference>
<dbReference type="Proteomes" id="UP001549921">
    <property type="component" value="Unassembled WGS sequence"/>
</dbReference>
<gene>
    <name evidence="3" type="ORF">ABMA28_002420</name>
</gene>
<comment type="caution">
    <text evidence="3">The sequence shown here is derived from an EMBL/GenBank/DDBJ whole genome shotgun (WGS) entry which is preliminary data.</text>
</comment>
<dbReference type="PANTHER" id="PTHR46599:SF3">
    <property type="entry name" value="PIGGYBAC TRANSPOSABLE ELEMENT-DERIVED PROTEIN 4"/>
    <property type="match status" value="1"/>
</dbReference>
<dbReference type="AlphaFoldDB" id="A0ABD0T0V4"/>
<feature type="region of interest" description="Disordered" evidence="1">
    <location>
        <begin position="1"/>
        <end position="74"/>
    </location>
</feature>
<dbReference type="PANTHER" id="PTHR46599">
    <property type="entry name" value="PIGGYBAC TRANSPOSABLE ELEMENT-DERIVED PROTEIN 4"/>
    <property type="match status" value="1"/>
</dbReference>
<evidence type="ECO:0000259" key="2">
    <source>
        <dbReference type="Pfam" id="PF13843"/>
    </source>
</evidence>
<dbReference type="EMBL" id="JBEDNZ010000012">
    <property type="protein sequence ID" value="KAL0831648.1"/>
    <property type="molecule type" value="Genomic_DNA"/>
</dbReference>
<reference evidence="3 4" key="1">
    <citation type="submission" date="2024-06" db="EMBL/GenBank/DDBJ databases">
        <title>A chromosome-level genome assembly of beet webworm, Loxostege sticticalis.</title>
        <authorList>
            <person name="Zhang Y."/>
        </authorList>
    </citation>
    <scope>NUCLEOTIDE SEQUENCE [LARGE SCALE GENOMIC DNA]</scope>
    <source>
        <strain evidence="3">AQ028</strain>
        <tissue evidence="3">Male pupae</tissue>
    </source>
</reference>
<feature type="domain" description="PiggyBac transposable element-derived protein" evidence="2">
    <location>
        <begin position="332"/>
        <end position="707"/>
    </location>
</feature>
<name>A0ABD0T0V4_LOXSC</name>
<protein>
    <recommendedName>
        <fullName evidence="2">PiggyBac transposable element-derived protein domain-containing protein</fullName>
    </recommendedName>
</protein>
<proteinExistence type="predicted"/>
<dbReference type="Pfam" id="PF13843">
    <property type="entry name" value="DDE_Tnp_1_7"/>
    <property type="match status" value="1"/>
</dbReference>
<evidence type="ECO:0000256" key="1">
    <source>
        <dbReference type="SAM" id="MobiDB-lite"/>
    </source>
</evidence>
<evidence type="ECO:0000313" key="4">
    <source>
        <dbReference type="Proteomes" id="UP001549921"/>
    </source>
</evidence>
<evidence type="ECO:0000313" key="3">
    <source>
        <dbReference type="EMBL" id="KAL0831648.1"/>
    </source>
</evidence>